<evidence type="ECO:0000313" key="3">
    <source>
        <dbReference type="WBParaSite" id="PSU_v2.g19913.t1"/>
    </source>
</evidence>
<dbReference type="Proteomes" id="UP000887577">
    <property type="component" value="Unplaced"/>
</dbReference>
<sequence>MEKRAEGADARYTYHIPCAHCDELHDLEWGGKGEPHGFKWVDGDPETVRHLCPHCGALATQGEYLAAAERGIWVGNDGTTIDQDGVFRDSEARWFMVQDR</sequence>
<dbReference type="WBParaSite" id="PSU_v2.g19913.t1">
    <property type="protein sequence ID" value="PSU_v2.g19913.t1"/>
    <property type="gene ID" value="PSU_v2.g19913"/>
</dbReference>
<organism evidence="2 3">
    <name type="scientific">Panagrolaimus superbus</name>
    <dbReference type="NCBI Taxonomy" id="310955"/>
    <lineage>
        <taxon>Eukaryota</taxon>
        <taxon>Metazoa</taxon>
        <taxon>Ecdysozoa</taxon>
        <taxon>Nematoda</taxon>
        <taxon>Chromadorea</taxon>
        <taxon>Rhabditida</taxon>
        <taxon>Tylenchina</taxon>
        <taxon>Panagrolaimomorpha</taxon>
        <taxon>Panagrolaimoidea</taxon>
        <taxon>Panagrolaimidae</taxon>
        <taxon>Panagrolaimus</taxon>
    </lineage>
</organism>
<dbReference type="Pfam" id="PF05876">
    <property type="entry name" value="GpA_ATPase"/>
    <property type="match status" value="1"/>
</dbReference>
<dbReference type="AlphaFoldDB" id="A0A914YLX1"/>
<evidence type="ECO:0000313" key="2">
    <source>
        <dbReference type="Proteomes" id="UP000887577"/>
    </source>
</evidence>
<feature type="domain" description="Phage terminase large subunit GpA ATPase" evidence="1">
    <location>
        <begin position="2"/>
        <end position="73"/>
    </location>
</feature>
<proteinExistence type="predicted"/>
<keyword evidence="2" id="KW-1185">Reference proteome</keyword>
<dbReference type="GO" id="GO:0016887">
    <property type="term" value="F:ATP hydrolysis activity"/>
    <property type="evidence" value="ECO:0007669"/>
    <property type="project" value="InterPro"/>
</dbReference>
<accession>A0A914YLX1</accession>
<reference evidence="3" key="1">
    <citation type="submission" date="2022-11" db="UniProtKB">
        <authorList>
            <consortium name="WormBaseParasite"/>
        </authorList>
    </citation>
    <scope>IDENTIFICATION</scope>
</reference>
<name>A0A914YLX1_9BILA</name>
<protein>
    <submittedName>
        <fullName evidence="3">Phage terminase large subunit GpA ATPase domain-containing protein</fullName>
    </submittedName>
</protein>
<evidence type="ECO:0000259" key="1">
    <source>
        <dbReference type="Pfam" id="PF05876"/>
    </source>
</evidence>
<dbReference type="InterPro" id="IPR046453">
    <property type="entry name" value="GpA_ATPase"/>
</dbReference>